<sequence>MTALGPVDLVVLAFPAGQPPDSFLAALERVERREAVRILDALVVIKSADGSVERVELADIAGLGDVAAEIAARRTLGLVGLDDVEEIAGVMDRDSTVLALLVENVWAREVAEEARRHDGRLLATVRIPYEQIAEVEAELAATDAARRAA</sequence>
<proteinExistence type="predicted"/>
<dbReference type="EMBL" id="CP137573">
    <property type="protein sequence ID" value="WOX25981.1"/>
    <property type="molecule type" value="Genomic_DNA"/>
</dbReference>
<evidence type="ECO:0000313" key="2">
    <source>
        <dbReference type="Proteomes" id="UP001301731"/>
    </source>
</evidence>
<gene>
    <name evidence="1" type="ORF">R2D22_33205</name>
</gene>
<accession>A0ABZ0M2V3</accession>
<protein>
    <submittedName>
        <fullName evidence="1">DUF6325 family protein</fullName>
    </submittedName>
</protein>
<evidence type="ECO:0000313" key="1">
    <source>
        <dbReference type="EMBL" id="WOX25981.1"/>
    </source>
</evidence>
<reference evidence="1 2" key="1">
    <citation type="submission" date="2023-10" db="EMBL/GenBank/DDBJ databases">
        <title>The genome sequence of Streptomyces sp. HUAS YS2.</title>
        <authorList>
            <person name="Mo P."/>
        </authorList>
    </citation>
    <scope>NUCLEOTIDE SEQUENCE [LARGE SCALE GENOMIC DNA]</scope>
    <source>
        <strain evidence="1 2">HUAS YS2</strain>
    </source>
</reference>
<dbReference type="Proteomes" id="UP001301731">
    <property type="component" value="Chromosome"/>
</dbReference>
<dbReference type="InterPro" id="IPR046288">
    <property type="entry name" value="DUF6325"/>
</dbReference>
<keyword evidence="2" id="KW-1185">Reference proteome</keyword>
<organism evidence="1 2">
    <name type="scientific">Streptomyces solicathayae</name>
    <dbReference type="NCBI Taxonomy" id="3081768"/>
    <lineage>
        <taxon>Bacteria</taxon>
        <taxon>Bacillati</taxon>
        <taxon>Actinomycetota</taxon>
        <taxon>Actinomycetes</taxon>
        <taxon>Kitasatosporales</taxon>
        <taxon>Streptomycetaceae</taxon>
        <taxon>Streptomyces</taxon>
    </lineage>
</organism>
<dbReference type="RefSeq" id="WP_318108819.1">
    <property type="nucleotide sequence ID" value="NZ_CP137573.1"/>
</dbReference>
<dbReference type="Pfam" id="PF19850">
    <property type="entry name" value="DUF6325"/>
    <property type="match status" value="1"/>
</dbReference>
<name>A0ABZ0M2V3_9ACTN</name>